<protein>
    <submittedName>
        <fullName evidence="3">PEP-CTERM protein-sorting domain-containing protein</fullName>
    </submittedName>
</protein>
<keyword evidence="4" id="KW-1185">Reference proteome</keyword>
<dbReference type="Proteomes" id="UP000184510">
    <property type="component" value="Unassembled WGS sequence"/>
</dbReference>
<name>A0A1M6CD08_9BACT</name>
<organism evidence="3 4">
    <name type="scientific">Rubritalea squalenifaciens DSM 18772</name>
    <dbReference type="NCBI Taxonomy" id="1123071"/>
    <lineage>
        <taxon>Bacteria</taxon>
        <taxon>Pseudomonadati</taxon>
        <taxon>Verrucomicrobiota</taxon>
        <taxon>Verrucomicrobiia</taxon>
        <taxon>Verrucomicrobiales</taxon>
        <taxon>Rubritaleaceae</taxon>
        <taxon>Rubritalea</taxon>
    </lineage>
</organism>
<keyword evidence="1" id="KW-0732">Signal</keyword>
<evidence type="ECO:0000313" key="4">
    <source>
        <dbReference type="Proteomes" id="UP000184510"/>
    </source>
</evidence>
<sequence>MKNQLLQAGVLLATTGLLQAASLSFDFEAQDLSATTSGSGFSVTDLAETGLGSNSIYGDFTTTTMVRAYVPGQITNGSSPASSAADYVQFGLTAGADGIDFSGASFSTTVGGFTSAGSGGAMGIFVNVYYSLDNGANWSSALGSTLSINQAAYTNPGNASGEFGFDGALGFDESHASDSYDLSSLGTLASGEEVLFRIAINDNSGSNVNLTSGNNVKGVYLDDISVSDFTASAVPEPGTSTLLFSFGALALMRRRR</sequence>
<dbReference type="AlphaFoldDB" id="A0A1M6CD08"/>
<dbReference type="EMBL" id="FQYR01000002">
    <property type="protein sequence ID" value="SHI58886.1"/>
    <property type="molecule type" value="Genomic_DNA"/>
</dbReference>
<dbReference type="RefSeq" id="WP_159434738.1">
    <property type="nucleotide sequence ID" value="NZ_FQYR01000002.1"/>
</dbReference>
<feature type="chain" id="PRO_5012160850" evidence="1">
    <location>
        <begin position="21"/>
        <end position="256"/>
    </location>
</feature>
<evidence type="ECO:0000256" key="1">
    <source>
        <dbReference type="SAM" id="SignalP"/>
    </source>
</evidence>
<feature type="signal peptide" evidence="1">
    <location>
        <begin position="1"/>
        <end position="20"/>
    </location>
</feature>
<dbReference type="Pfam" id="PF07589">
    <property type="entry name" value="PEP-CTERM"/>
    <property type="match status" value="1"/>
</dbReference>
<feature type="domain" description="Ice-binding protein C-terminal" evidence="2">
    <location>
        <begin position="233"/>
        <end position="256"/>
    </location>
</feature>
<reference evidence="3 4" key="1">
    <citation type="submission" date="2016-11" db="EMBL/GenBank/DDBJ databases">
        <authorList>
            <person name="Jaros S."/>
            <person name="Januszkiewicz K."/>
            <person name="Wedrychowicz H."/>
        </authorList>
    </citation>
    <scope>NUCLEOTIDE SEQUENCE [LARGE SCALE GENOMIC DNA]</scope>
    <source>
        <strain evidence="3 4">DSM 18772</strain>
    </source>
</reference>
<proteinExistence type="predicted"/>
<evidence type="ECO:0000259" key="2">
    <source>
        <dbReference type="Pfam" id="PF07589"/>
    </source>
</evidence>
<dbReference type="InParanoid" id="A0A1M6CD08"/>
<evidence type="ECO:0000313" key="3">
    <source>
        <dbReference type="EMBL" id="SHI58886.1"/>
    </source>
</evidence>
<dbReference type="InterPro" id="IPR013424">
    <property type="entry name" value="Ice-binding_C"/>
</dbReference>
<gene>
    <name evidence="3" type="ORF">SAMN02745181_0449</name>
</gene>
<accession>A0A1M6CD08</accession>